<gene>
    <name evidence="6" type="ORF">J1N35_033187</name>
</gene>
<dbReference type="FunFam" id="3.40.50.300:FF:001091">
    <property type="entry name" value="Probable disease resistance protein At1g61300"/>
    <property type="match status" value="1"/>
</dbReference>
<keyword evidence="4" id="KW-0812">Transmembrane</keyword>
<feature type="domain" description="NB-ARC" evidence="5">
    <location>
        <begin position="159"/>
        <end position="329"/>
    </location>
</feature>
<feature type="region of interest" description="Disordered" evidence="3">
    <location>
        <begin position="432"/>
        <end position="462"/>
    </location>
</feature>
<accession>A0A9D3UPQ1</accession>
<dbReference type="GO" id="GO:0043531">
    <property type="term" value="F:ADP binding"/>
    <property type="evidence" value="ECO:0007669"/>
    <property type="project" value="InterPro"/>
</dbReference>
<dbReference type="InterPro" id="IPR002182">
    <property type="entry name" value="NB-ARC"/>
</dbReference>
<feature type="transmembrane region" description="Helical" evidence="4">
    <location>
        <begin position="403"/>
        <end position="421"/>
    </location>
</feature>
<dbReference type="PANTHER" id="PTHR33463">
    <property type="entry name" value="NB-ARC DOMAIN-CONTAINING PROTEIN-RELATED"/>
    <property type="match status" value="1"/>
</dbReference>
<dbReference type="SUPFAM" id="SSF81665">
    <property type="entry name" value="Calcium ATPase, transmembrane domain M"/>
    <property type="match status" value="1"/>
</dbReference>
<dbReference type="AlphaFoldDB" id="A0A9D3UPQ1"/>
<keyword evidence="1" id="KW-0611">Plant defense</keyword>
<feature type="transmembrane region" description="Helical" evidence="4">
    <location>
        <begin position="373"/>
        <end position="391"/>
    </location>
</feature>
<sequence>MGSCCSIQIGLENFLIRGWDSLVDHANYVYKLKQTLPTLSAALQELRAQRNDVRRQVDVAEQQLFKPFEQVQLWLSKAETMITEAEKFIEDGPQELQNLCLCGCASKKCLSSYNFGKKVAKMLQEINDHISKGAFEKVAENQPTASVVVRPEERPIALEYSIEQVWSCIVNKDVTGIIGIYGLGGVGKTTLLTQINNKFSTTPNSFDVVIWALVSKDYDVGKIQDSIGENIGFSNNSWKNRSVDQKATDIYRVLCNKKFVVLLDDLWERVDLNQVGIPKPSQDNGSKLIFTTRSLELCGEMGARKKIKVECLDTDKAWELFQVNVGNETLNSHLDIQNLAKQVAERKDVYEINKFETKAKGFLAFVWETLQDITLMILGVYTLVSLIVGIIMEGWPKETYDGLWIVTSILLVMIVTATYDYRQSMKFKNLDKKKRRKKRSRGDKRKHEKKFAEESHEIGESSLTEKNEPVMVNVDNPFMLSGTKLKNGSCKMMVTSIGIRK</sequence>
<evidence type="ECO:0000256" key="4">
    <source>
        <dbReference type="SAM" id="Phobius"/>
    </source>
</evidence>
<feature type="compositionally biased region" description="Basic and acidic residues" evidence="3">
    <location>
        <begin position="450"/>
        <end position="462"/>
    </location>
</feature>
<evidence type="ECO:0000313" key="7">
    <source>
        <dbReference type="Proteomes" id="UP000828251"/>
    </source>
</evidence>
<keyword evidence="2" id="KW-0175">Coiled coil</keyword>
<reference evidence="6 7" key="1">
    <citation type="journal article" date="2021" name="Plant Biotechnol. J.">
        <title>Multi-omics assisted identification of the key and species-specific regulatory components of drought-tolerant mechanisms in Gossypium stocksii.</title>
        <authorList>
            <person name="Yu D."/>
            <person name="Ke L."/>
            <person name="Zhang D."/>
            <person name="Wu Y."/>
            <person name="Sun Y."/>
            <person name="Mei J."/>
            <person name="Sun J."/>
            <person name="Sun Y."/>
        </authorList>
    </citation>
    <scope>NUCLEOTIDE SEQUENCE [LARGE SCALE GENOMIC DNA]</scope>
    <source>
        <strain evidence="7">cv. E1</strain>
        <tissue evidence="6">Leaf</tissue>
    </source>
</reference>
<evidence type="ECO:0000256" key="1">
    <source>
        <dbReference type="ARBA" id="ARBA00022821"/>
    </source>
</evidence>
<keyword evidence="4" id="KW-1133">Transmembrane helix</keyword>
<feature type="coiled-coil region" evidence="2">
    <location>
        <begin position="36"/>
        <end position="63"/>
    </location>
</feature>
<evidence type="ECO:0000256" key="2">
    <source>
        <dbReference type="SAM" id="Coils"/>
    </source>
</evidence>
<protein>
    <recommendedName>
        <fullName evidence="5">NB-ARC domain-containing protein</fullName>
    </recommendedName>
</protein>
<dbReference type="OrthoDB" id="664960at2759"/>
<evidence type="ECO:0000259" key="5">
    <source>
        <dbReference type="Pfam" id="PF00931"/>
    </source>
</evidence>
<dbReference type="InterPro" id="IPR027417">
    <property type="entry name" value="P-loop_NTPase"/>
</dbReference>
<dbReference type="GO" id="GO:0006952">
    <property type="term" value="P:defense response"/>
    <property type="evidence" value="ECO:0007669"/>
    <property type="project" value="UniProtKB-KW"/>
</dbReference>
<organism evidence="6 7">
    <name type="scientific">Gossypium stocksii</name>
    <dbReference type="NCBI Taxonomy" id="47602"/>
    <lineage>
        <taxon>Eukaryota</taxon>
        <taxon>Viridiplantae</taxon>
        <taxon>Streptophyta</taxon>
        <taxon>Embryophyta</taxon>
        <taxon>Tracheophyta</taxon>
        <taxon>Spermatophyta</taxon>
        <taxon>Magnoliopsida</taxon>
        <taxon>eudicotyledons</taxon>
        <taxon>Gunneridae</taxon>
        <taxon>Pentapetalae</taxon>
        <taxon>rosids</taxon>
        <taxon>malvids</taxon>
        <taxon>Malvales</taxon>
        <taxon>Malvaceae</taxon>
        <taxon>Malvoideae</taxon>
        <taxon>Gossypium</taxon>
    </lineage>
</organism>
<evidence type="ECO:0000313" key="6">
    <source>
        <dbReference type="EMBL" id="KAH1055122.1"/>
    </source>
</evidence>
<dbReference type="Pfam" id="PF00931">
    <property type="entry name" value="NB-ARC"/>
    <property type="match status" value="1"/>
</dbReference>
<dbReference type="Gene3D" id="3.40.50.300">
    <property type="entry name" value="P-loop containing nucleotide triphosphate hydrolases"/>
    <property type="match status" value="1"/>
</dbReference>
<dbReference type="EMBL" id="JAIQCV010000010">
    <property type="protein sequence ID" value="KAH1055122.1"/>
    <property type="molecule type" value="Genomic_DNA"/>
</dbReference>
<evidence type="ECO:0000256" key="3">
    <source>
        <dbReference type="SAM" id="MobiDB-lite"/>
    </source>
</evidence>
<feature type="compositionally biased region" description="Basic residues" evidence="3">
    <location>
        <begin position="432"/>
        <end position="449"/>
    </location>
</feature>
<dbReference type="InterPro" id="IPR023298">
    <property type="entry name" value="ATPase_P-typ_TM_dom_sf"/>
</dbReference>
<name>A0A9D3UPQ1_9ROSI</name>
<keyword evidence="4" id="KW-0472">Membrane</keyword>
<dbReference type="PANTHER" id="PTHR33463:SF220">
    <property type="entry name" value="NB-ARC DOMAIN-CONTAINING PROTEIN"/>
    <property type="match status" value="1"/>
</dbReference>
<dbReference type="Proteomes" id="UP000828251">
    <property type="component" value="Unassembled WGS sequence"/>
</dbReference>
<dbReference type="InterPro" id="IPR050905">
    <property type="entry name" value="Plant_NBS-LRR"/>
</dbReference>
<proteinExistence type="predicted"/>
<keyword evidence="7" id="KW-1185">Reference proteome</keyword>
<comment type="caution">
    <text evidence="6">The sequence shown here is derived from an EMBL/GenBank/DDBJ whole genome shotgun (WGS) entry which is preliminary data.</text>
</comment>
<dbReference type="SUPFAM" id="SSF52540">
    <property type="entry name" value="P-loop containing nucleoside triphosphate hydrolases"/>
    <property type="match status" value="1"/>
</dbReference>
<dbReference type="PRINTS" id="PR00364">
    <property type="entry name" value="DISEASERSIST"/>
</dbReference>